<feature type="transmembrane region" description="Helical" evidence="1">
    <location>
        <begin position="421"/>
        <end position="442"/>
    </location>
</feature>
<proteinExistence type="predicted"/>
<dbReference type="Proteomes" id="UP000000925">
    <property type="component" value="Chromosome"/>
</dbReference>
<dbReference type="RefSeq" id="WP_013044379.1">
    <property type="nucleotide sequence ID" value="NC_014008.1"/>
</dbReference>
<evidence type="ECO:0000313" key="2">
    <source>
        <dbReference type="EMBL" id="ADE55657.1"/>
    </source>
</evidence>
<dbReference type="STRING" id="583355.Caka_2641"/>
<keyword evidence="1" id="KW-1133">Transmembrane helix</keyword>
<dbReference type="AlphaFoldDB" id="D5EPS4"/>
<protein>
    <submittedName>
        <fullName evidence="2">Uncharacterized protein</fullName>
    </submittedName>
</protein>
<keyword evidence="1" id="KW-0472">Membrane</keyword>
<keyword evidence="3" id="KW-1185">Reference proteome</keyword>
<dbReference type="EMBL" id="CP001998">
    <property type="protein sequence ID" value="ADE55657.1"/>
    <property type="molecule type" value="Genomic_DNA"/>
</dbReference>
<evidence type="ECO:0000313" key="3">
    <source>
        <dbReference type="Proteomes" id="UP000000925"/>
    </source>
</evidence>
<sequence>MRLLGIILILGLVISGLDAKPRKAKSPPESYDSILGTDITQDQLRSQVIRFVDEYTVHLGVALTELIGETPTPEDRHWARTMMLVNGSAGFTIASGDRPIVNLLDLVALISLTRMEMEDYWKPNRFGERLDPMIQVMREQEAAVWELAETVLSNENEVQLAALLKQWRLENPEMRYTAYIRFQEFALQIKQPVKNSGGGPSSLLGLLYLDPLAGLDPTVRAIEQSKILGERLMYYSQRLPYIVRWQTMLFVNDVAQSEEVQTALLSVERFSFASESIAKSIEELPEDLGVQREAAIKQLLDGIATERQALLHFLREEQIGMTALTREINEAVNSSDLFAQSLNTTIQSTNELLRIVDELSGEPDPDAPPGEPFRILEYAETATQLEAAAREITELVNAISAHSEPLINETSDSLRQLSNHIFKLLVLLALVVFTLALLYRFIAVRILTATK</sequence>
<name>D5EPS4_CORAD</name>
<evidence type="ECO:0000256" key="1">
    <source>
        <dbReference type="SAM" id="Phobius"/>
    </source>
</evidence>
<accession>D5EPS4</accession>
<dbReference type="KEGG" id="caa:Caka_2641"/>
<dbReference type="OrthoDB" id="5560263at2"/>
<keyword evidence="1" id="KW-0812">Transmembrane</keyword>
<dbReference type="eggNOG" id="ENOG5032XBJ">
    <property type="taxonomic scope" value="Bacteria"/>
</dbReference>
<reference evidence="2 3" key="1">
    <citation type="journal article" date="2010" name="Stand. Genomic Sci.">
        <title>Complete genome sequence of Coraliomargarita akajimensis type strain (04OKA010-24).</title>
        <authorList>
            <person name="Mavromatis K."/>
            <person name="Abt B."/>
            <person name="Brambilla E."/>
            <person name="Lapidus A."/>
            <person name="Copeland A."/>
            <person name="Deshpande S."/>
            <person name="Nolan M."/>
            <person name="Lucas S."/>
            <person name="Tice H."/>
            <person name="Cheng J.F."/>
            <person name="Han C."/>
            <person name="Detter J.C."/>
            <person name="Woyke T."/>
            <person name="Goodwin L."/>
            <person name="Pitluck S."/>
            <person name="Held B."/>
            <person name="Brettin T."/>
            <person name="Tapia R."/>
            <person name="Ivanova N."/>
            <person name="Mikhailova N."/>
            <person name="Pati A."/>
            <person name="Liolios K."/>
            <person name="Chen A."/>
            <person name="Palaniappan K."/>
            <person name="Land M."/>
            <person name="Hauser L."/>
            <person name="Chang Y.J."/>
            <person name="Jeffries C.D."/>
            <person name="Rohde M."/>
            <person name="Goker M."/>
            <person name="Bristow J."/>
            <person name="Eisen J.A."/>
            <person name="Markowitz V."/>
            <person name="Hugenholtz P."/>
            <person name="Klenk H.P."/>
            <person name="Kyrpides N.C."/>
        </authorList>
    </citation>
    <scope>NUCLEOTIDE SEQUENCE [LARGE SCALE GENOMIC DNA]</scope>
    <source>
        <strain evidence="3">DSM 45221 / IAM 15411 / JCM 23193 / KCTC 12865</strain>
    </source>
</reference>
<gene>
    <name evidence="2" type="ordered locus">Caka_2641</name>
</gene>
<organism evidence="2 3">
    <name type="scientific">Coraliomargarita akajimensis (strain DSM 45221 / IAM 15411 / JCM 23193 / KCTC 12865 / 04OKA010-24)</name>
    <dbReference type="NCBI Taxonomy" id="583355"/>
    <lineage>
        <taxon>Bacteria</taxon>
        <taxon>Pseudomonadati</taxon>
        <taxon>Verrucomicrobiota</taxon>
        <taxon>Opitutia</taxon>
        <taxon>Puniceicoccales</taxon>
        <taxon>Coraliomargaritaceae</taxon>
        <taxon>Coraliomargarita</taxon>
    </lineage>
</organism>
<dbReference type="HOGENOM" id="CLU_606519_0_0_0"/>